<dbReference type="InterPro" id="IPR029051">
    <property type="entry name" value="DUF4352"/>
</dbReference>
<reference evidence="4 6" key="1">
    <citation type="journal article" date="2014" name="Genome Announc.">
        <title>Draft Genome Sequence of Bacillus alcalophilus AV1934, a Classic Alkaliphile Isolated from Human Feces in 1934.</title>
        <authorList>
            <person name="Attie O."/>
            <person name="Jayaprakash A."/>
            <person name="Shah H."/>
            <person name="Paulsen I.T."/>
            <person name="Morino M."/>
            <person name="Takahashi Y."/>
            <person name="Narumi I."/>
            <person name="Sachidanandam R."/>
            <person name="Satoh K."/>
            <person name="Ito M."/>
            <person name="Krulwich T.A."/>
        </authorList>
    </citation>
    <scope>NUCLEOTIDE SEQUENCE [LARGE SCALE GENOMIC DNA]</scope>
    <source>
        <strain evidence="4 6">AV1934</strain>
    </source>
</reference>
<dbReference type="Pfam" id="PF11611">
    <property type="entry name" value="DUF4352"/>
    <property type="match status" value="1"/>
</dbReference>
<feature type="region of interest" description="Disordered" evidence="2">
    <location>
        <begin position="25"/>
        <end position="66"/>
    </location>
</feature>
<dbReference type="RefSeq" id="WP_040323955.1">
    <property type="nucleotide sequence ID" value="NZ_ALPT02000041.1"/>
</dbReference>
<feature type="domain" description="DUF4352" evidence="3">
    <location>
        <begin position="85"/>
        <end position="183"/>
    </location>
</feature>
<evidence type="ECO:0000256" key="1">
    <source>
        <dbReference type="ARBA" id="ARBA00022729"/>
    </source>
</evidence>
<dbReference type="EMBL" id="ALPT02000041">
    <property type="protein sequence ID" value="KGA96955.1"/>
    <property type="molecule type" value="Genomic_DNA"/>
</dbReference>
<evidence type="ECO:0000313" key="6">
    <source>
        <dbReference type="Proteomes" id="UP000002754"/>
    </source>
</evidence>
<dbReference type="Gene3D" id="2.60.40.1240">
    <property type="match status" value="1"/>
</dbReference>
<dbReference type="EMBL" id="JALP01000322">
    <property type="protein sequence ID" value="THG88730.1"/>
    <property type="molecule type" value="Genomic_DNA"/>
</dbReference>
<sequence length="215" mass="23609">MKKMMKAIGITILAGSLLVACNNNEEAENNEPVTEEEVTDAENNETDDEGENTENDSESGGGSAFAPGNFEDQLDLKIGDTGQVSSNVGDFELTIESIKFEDEVDNRSAQFEHFYVADVKFKNIGEEAMLAEDMVGIFDITHELSQTGTGTYINQYFDSFEAVSGRVNPGEEISAQLLFDVYGSDEHYIRVNEGLVASNGVKNQVIWTFSESDLD</sequence>
<comment type="caution">
    <text evidence="4">The sequence shown here is derived from an EMBL/GenBank/DDBJ whole genome shotgun (WGS) entry which is preliminary data.</text>
</comment>
<proteinExistence type="predicted"/>
<keyword evidence="1" id="KW-0732">Signal</keyword>
<evidence type="ECO:0000256" key="2">
    <source>
        <dbReference type="SAM" id="MobiDB-lite"/>
    </source>
</evidence>
<dbReference type="PROSITE" id="PS51257">
    <property type="entry name" value="PROKAR_LIPOPROTEIN"/>
    <property type="match status" value="1"/>
</dbReference>
<gene>
    <name evidence="5" type="ORF">AJ85_00310</name>
    <name evidence="4" type="ORF">BALCAV_0213100</name>
</gene>
<dbReference type="AlphaFoldDB" id="A0A094XDU3"/>
<dbReference type="eggNOG" id="ENOG5032UFI">
    <property type="taxonomic scope" value="Bacteria"/>
</dbReference>
<keyword evidence="6" id="KW-1185">Reference proteome</keyword>
<dbReference type="STRING" id="1218173.BALCAV_0213100"/>
<feature type="compositionally biased region" description="Acidic residues" evidence="2">
    <location>
        <begin position="25"/>
        <end position="57"/>
    </location>
</feature>
<dbReference type="OrthoDB" id="2721848at2"/>
<organism evidence="4 6">
    <name type="scientific">Alkalihalobacillus alcalophilus ATCC 27647 = CGMCC 1.3604</name>
    <dbReference type="NCBI Taxonomy" id="1218173"/>
    <lineage>
        <taxon>Bacteria</taxon>
        <taxon>Bacillati</taxon>
        <taxon>Bacillota</taxon>
        <taxon>Bacilli</taxon>
        <taxon>Bacillales</taxon>
        <taxon>Bacillaceae</taxon>
        <taxon>Alkalihalobacillus</taxon>
    </lineage>
</organism>
<protein>
    <recommendedName>
        <fullName evidence="3">DUF4352 domain-containing protein</fullName>
    </recommendedName>
</protein>
<evidence type="ECO:0000259" key="3">
    <source>
        <dbReference type="Pfam" id="PF11611"/>
    </source>
</evidence>
<reference evidence="5 7" key="2">
    <citation type="submission" date="2014-01" db="EMBL/GenBank/DDBJ databases">
        <title>Draft genome sequencing of Bacillus alcalophilus CGMCC 1.3604.</title>
        <authorList>
            <person name="Yang J."/>
            <person name="Diao L."/>
            <person name="Yang S."/>
        </authorList>
    </citation>
    <scope>NUCLEOTIDE SEQUENCE [LARGE SCALE GENOMIC DNA]</scope>
    <source>
        <strain evidence="5 7">CGMCC 1.3604</strain>
    </source>
</reference>
<evidence type="ECO:0000313" key="7">
    <source>
        <dbReference type="Proteomes" id="UP000297014"/>
    </source>
</evidence>
<dbReference type="Proteomes" id="UP000002754">
    <property type="component" value="Unassembled WGS sequence"/>
</dbReference>
<dbReference type="Proteomes" id="UP000297014">
    <property type="component" value="Unassembled WGS sequence"/>
</dbReference>
<evidence type="ECO:0000313" key="5">
    <source>
        <dbReference type="EMBL" id="THG88730.1"/>
    </source>
</evidence>
<evidence type="ECO:0000313" key="4">
    <source>
        <dbReference type="EMBL" id="KGA96955.1"/>
    </source>
</evidence>
<accession>A0A094XDU3</accession>
<dbReference type="InterPro" id="IPR029050">
    <property type="entry name" value="Immunoprotect_excell_Ig-like"/>
</dbReference>
<name>A0A094XDU3_ALKAL</name>